<keyword evidence="2" id="KW-1185">Reference proteome</keyword>
<evidence type="ECO:0000313" key="2">
    <source>
        <dbReference type="Proteomes" id="UP001519345"/>
    </source>
</evidence>
<sequence>MKKINLNDLIEWIDTIKPEAERTVIRNQPSERLLRTRVRDEEEQKIIDILCIKCWERAEVVL</sequence>
<proteinExistence type="predicted"/>
<accession>A0ABS4ILA5</accession>
<gene>
    <name evidence="1" type="ORF">J2Z83_003883</name>
</gene>
<organism evidence="1 2">
    <name type="scientific">Virgibacillus natechei</name>
    <dbReference type="NCBI Taxonomy" id="1216297"/>
    <lineage>
        <taxon>Bacteria</taxon>
        <taxon>Bacillati</taxon>
        <taxon>Bacillota</taxon>
        <taxon>Bacilli</taxon>
        <taxon>Bacillales</taxon>
        <taxon>Bacillaceae</taxon>
        <taxon>Virgibacillus</taxon>
    </lineage>
</organism>
<dbReference type="EMBL" id="JAGGKX010000033">
    <property type="protein sequence ID" value="MBP1971728.1"/>
    <property type="molecule type" value="Genomic_DNA"/>
</dbReference>
<name>A0ABS4ILA5_9BACI</name>
<comment type="caution">
    <text evidence="1">The sequence shown here is derived from an EMBL/GenBank/DDBJ whole genome shotgun (WGS) entry which is preliminary data.</text>
</comment>
<evidence type="ECO:0000313" key="1">
    <source>
        <dbReference type="EMBL" id="MBP1971728.1"/>
    </source>
</evidence>
<protein>
    <submittedName>
        <fullName evidence="1">Uncharacterized protein</fullName>
    </submittedName>
</protein>
<reference evidence="1 2" key="1">
    <citation type="submission" date="2021-03" db="EMBL/GenBank/DDBJ databases">
        <title>Genomic Encyclopedia of Type Strains, Phase IV (KMG-IV): sequencing the most valuable type-strain genomes for metagenomic binning, comparative biology and taxonomic classification.</title>
        <authorList>
            <person name="Goeker M."/>
        </authorList>
    </citation>
    <scope>NUCLEOTIDE SEQUENCE [LARGE SCALE GENOMIC DNA]</scope>
    <source>
        <strain evidence="1 2">DSM 25609</strain>
    </source>
</reference>
<dbReference type="Proteomes" id="UP001519345">
    <property type="component" value="Unassembled WGS sequence"/>
</dbReference>
<dbReference type="RefSeq" id="WP_209464739.1">
    <property type="nucleotide sequence ID" value="NZ_CP110224.1"/>
</dbReference>